<sequence length="189" mass="21126">MHRRRVCHQSNLPHLPAKGQIEAFDDGIQLSHVYVLGVIRAQPRRVFHDRAADFQRYADCQRAGVYPNFGFLAETSHLPRAGSRFFTANAVSWISSLSSSPSITSSQLVVASLAFLLMYAAAILSHPQTGKWLTSFPQYENTERRVNTSGTPPTSLSRLHISFPRSPQTFSPRRRAPSAARSWVLHVSP</sequence>
<keyword evidence="2" id="KW-1185">Reference proteome</keyword>
<accession>A0A0V0SFL7</accession>
<evidence type="ECO:0000313" key="2">
    <source>
        <dbReference type="Proteomes" id="UP000054630"/>
    </source>
</evidence>
<proteinExistence type="predicted"/>
<dbReference type="Proteomes" id="UP000054630">
    <property type="component" value="Unassembled WGS sequence"/>
</dbReference>
<comment type="caution">
    <text evidence="1">The sequence shown here is derived from an EMBL/GenBank/DDBJ whole genome shotgun (WGS) entry which is preliminary data.</text>
</comment>
<organism evidence="1 2">
    <name type="scientific">Trichinella nelsoni</name>
    <dbReference type="NCBI Taxonomy" id="6336"/>
    <lineage>
        <taxon>Eukaryota</taxon>
        <taxon>Metazoa</taxon>
        <taxon>Ecdysozoa</taxon>
        <taxon>Nematoda</taxon>
        <taxon>Enoplea</taxon>
        <taxon>Dorylaimia</taxon>
        <taxon>Trichinellida</taxon>
        <taxon>Trichinellidae</taxon>
        <taxon>Trichinella</taxon>
    </lineage>
</organism>
<dbReference type="EMBL" id="JYDL01000012">
    <property type="protein sequence ID" value="KRX25476.1"/>
    <property type="molecule type" value="Genomic_DNA"/>
</dbReference>
<name>A0A0V0SFL7_9BILA</name>
<dbReference type="AlphaFoldDB" id="A0A0V0SFL7"/>
<dbReference type="OrthoDB" id="5931302at2759"/>
<reference evidence="1 2" key="1">
    <citation type="submission" date="2015-01" db="EMBL/GenBank/DDBJ databases">
        <title>Evolution of Trichinella species and genotypes.</title>
        <authorList>
            <person name="Korhonen P.K."/>
            <person name="Edoardo P."/>
            <person name="Giuseppe L.R."/>
            <person name="Gasser R.B."/>
        </authorList>
    </citation>
    <scope>NUCLEOTIDE SEQUENCE [LARGE SCALE GENOMIC DNA]</scope>
    <source>
        <strain evidence="1">ISS37</strain>
    </source>
</reference>
<gene>
    <name evidence="1" type="ORF">T07_12289</name>
</gene>
<evidence type="ECO:0000313" key="1">
    <source>
        <dbReference type="EMBL" id="KRX25476.1"/>
    </source>
</evidence>
<protein>
    <submittedName>
        <fullName evidence="1">Uncharacterized protein</fullName>
    </submittedName>
</protein>